<dbReference type="NCBIfam" id="NF040982">
    <property type="entry name" value="ComGD"/>
    <property type="match status" value="1"/>
</dbReference>
<dbReference type="InterPro" id="IPR016785">
    <property type="entry name" value="ComGD"/>
</dbReference>
<dbReference type="Proteomes" id="UP000501868">
    <property type="component" value="Chromosome"/>
</dbReference>
<keyword evidence="3" id="KW-0472">Membrane</keyword>
<accession>A0A6H1P8U5</accession>
<dbReference type="AlphaFoldDB" id="A0A6H1P8U5"/>
<evidence type="ECO:0000256" key="2">
    <source>
        <dbReference type="ARBA" id="ARBA00023287"/>
    </source>
</evidence>
<gene>
    <name evidence="4" type="ORF">HFZ78_26950</name>
</gene>
<comment type="subcellular location">
    <subcellularLocation>
        <location evidence="1">Cell surface</location>
    </subcellularLocation>
</comment>
<dbReference type="InterPro" id="IPR045584">
    <property type="entry name" value="Pilin-like"/>
</dbReference>
<keyword evidence="3" id="KW-0812">Transmembrane</keyword>
<dbReference type="NCBIfam" id="TIGR02532">
    <property type="entry name" value="IV_pilin_GFxxxE"/>
    <property type="match status" value="1"/>
</dbReference>
<dbReference type="Pfam" id="PF07963">
    <property type="entry name" value="N_methyl"/>
    <property type="match status" value="1"/>
</dbReference>
<sequence length="146" mass="17154">MNTHQKGFTLIESLLVLSIFMIISSITVFSLKPQHSVMEDEAFLTQLKADLYYAQQYAISHQDEVSIVFVPDQYRYYLYLWPEPTPIVNRNYSTNIYLKEGSLPLYLKFLSDGNVNQFGNFFIQTKNKTYVITFLIGKGRFYVKEY</sequence>
<dbReference type="PROSITE" id="PS00409">
    <property type="entry name" value="PROKAR_NTER_METHYL"/>
    <property type="match status" value="1"/>
</dbReference>
<keyword evidence="3" id="KW-1133">Transmembrane helix</keyword>
<dbReference type="SUPFAM" id="SSF54523">
    <property type="entry name" value="Pili subunits"/>
    <property type="match status" value="1"/>
</dbReference>
<reference evidence="4 5" key="2">
    <citation type="submission" date="2020-04" db="EMBL/GenBank/DDBJ databases">
        <authorList>
            <person name="Fomenkov A."/>
            <person name="Anton B.P."/>
            <person name="Roberts R.J."/>
        </authorList>
    </citation>
    <scope>NUCLEOTIDE SEQUENCE [LARGE SCALE GENOMIC DNA]</scope>
    <source>
        <strain evidence="4 5">S2</strain>
    </source>
</reference>
<reference evidence="4 5" key="1">
    <citation type="submission" date="2020-04" db="EMBL/GenBank/DDBJ databases">
        <title>Genome-Wide Identification of 5-Methylcytosine Sites in Bacterial Genomes By High-Throughput Sequencing of MspJI Restriction Fragments.</title>
        <authorList>
            <person name="Wu V."/>
        </authorList>
    </citation>
    <scope>NUCLEOTIDE SEQUENCE [LARGE SCALE GENOMIC DNA]</scope>
    <source>
        <strain evidence="4 5">S2</strain>
    </source>
</reference>
<dbReference type="InterPro" id="IPR012902">
    <property type="entry name" value="N_methyl_site"/>
</dbReference>
<evidence type="ECO:0000313" key="4">
    <source>
        <dbReference type="EMBL" id="QIZ09885.1"/>
    </source>
</evidence>
<dbReference type="GO" id="GO:0030420">
    <property type="term" value="P:establishment of competence for transformation"/>
    <property type="evidence" value="ECO:0007669"/>
    <property type="project" value="UniProtKB-KW"/>
</dbReference>
<name>A0A6H1P8U5_PRIMG</name>
<dbReference type="PIRSF" id="PIRSF021292">
    <property type="entry name" value="Competence_ComGD"/>
    <property type="match status" value="1"/>
</dbReference>
<protein>
    <submittedName>
        <fullName evidence="4">Type II secretion system protein</fullName>
    </submittedName>
</protein>
<evidence type="ECO:0000256" key="1">
    <source>
        <dbReference type="ARBA" id="ARBA00004241"/>
    </source>
</evidence>
<proteinExistence type="predicted"/>
<dbReference type="EMBL" id="CP051128">
    <property type="protein sequence ID" value="QIZ09885.1"/>
    <property type="molecule type" value="Genomic_DNA"/>
</dbReference>
<organism evidence="4 5">
    <name type="scientific">Priestia megaterium</name>
    <name type="common">Bacillus megaterium</name>
    <dbReference type="NCBI Taxonomy" id="1404"/>
    <lineage>
        <taxon>Bacteria</taxon>
        <taxon>Bacillati</taxon>
        <taxon>Bacillota</taxon>
        <taxon>Bacilli</taxon>
        <taxon>Bacillales</taxon>
        <taxon>Bacillaceae</taxon>
        <taxon>Priestia</taxon>
    </lineage>
</organism>
<keyword evidence="2" id="KW-0178">Competence</keyword>
<feature type="transmembrane region" description="Helical" evidence="3">
    <location>
        <begin position="7"/>
        <end position="31"/>
    </location>
</feature>
<evidence type="ECO:0000256" key="3">
    <source>
        <dbReference type="SAM" id="Phobius"/>
    </source>
</evidence>
<evidence type="ECO:0000313" key="5">
    <source>
        <dbReference type="Proteomes" id="UP000501868"/>
    </source>
</evidence>
<dbReference type="GO" id="GO:0009986">
    <property type="term" value="C:cell surface"/>
    <property type="evidence" value="ECO:0007669"/>
    <property type="project" value="UniProtKB-SubCell"/>
</dbReference>